<feature type="signal peptide" evidence="2">
    <location>
        <begin position="1"/>
        <end position="23"/>
    </location>
</feature>
<dbReference type="VEuPathDB" id="TriTrypDB:BSAL_90800"/>
<gene>
    <name evidence="3" type="ORF">BSAL_27495</name>
</gene>
<evidence type="ECO:0000256" key="1">
    <source>
        <dbReference type="SAM" id="Phobius"/>
    </source>
</evidence>
<dbReference type="EMBL" id="CYKH01001846">
    <property type="protein sequence ID" value="CUG90555.1"/>
    <property type="molecule type" value="Genomic_DNA"/>
</dbReference>
<evidence type="ECO:0000313" key="4">
    <source>
        <dbReference type="Proteomes" id="UP000051952"/>
    </source>
</evidence>
<keyword evidence="2" id="KW-0732">Signal</keyword>
<feature type="transmembrane region" description="Helical" evidence="1">
    <location>
        <begin position="227"/>
        <end position="250"/>
    </location>
</feature>
<dbReference type="VEuPathDB" id="TriTrypDB:BSAL_27500"/>
<feature type="transmembrane region" description="Helical" evidence="1">
    <location>
        <begin position="1373"/>
        <end position="1402"/>
    </location>
</feature>
<keyword evidence="1" id="KW-0472">Membrane</keyword>
<feature type="transmembrane region" description="Helical" evidence="1">
    <location>
        <begin position="257"/>
        <end position="276"/>
    </location>
</feature>
<feature type="transmembrane region" description="Helical" evidence="1">
    <location>
        <begin position="1345"/>
        <end position="1367"/>
    </location>
</feature>
<accession>A0A0S4JGD8</accession>
<proteinExistence type="predicted"/>
<sequence>MRRAVVLATAVVLLTAHFSFCTAAATVFNVPCGGKQRYSETVGVPSGSQIILRNCTNSTVGTTIVFYSDTVVEATNISIIVEHSRRVAVQISTNPALVLSGLRVILNNVTNDAQESSATQSVVCNQSSCLPLFILLTSAVFLTMSVTVMDVLHERNVSVMVLQKLSQDATDLSVLLDRVFVTSSKSVVQLIGMSVALSTIIIHDITFTSLASPTSIVSVTATSLLEASAISVTNVTLIGNAVNVLTFVGLAVSNSTLVVSSVMVAAALASCTVVLLENTAAQHLSLAATHITAASGFSGAFRGIAVQSTNVTLSDIVVANISVATASTVTSDVLLPILLFSGLLKDSTIALESIVIAATSMSLAVLVHSVPPNSMSAAQRFSQLVHHDAELHSDAALLLNGASLQELTVIAQIIVVVSQFVGVAIELLLPDSSRLLFSLSDSHVEGGIALLLQSLAIENSSVRVADSRLDSVASTVLTSGLKLIPVFLLSVTLRWSAFVLVEVNVTSVATSSPSIRAEQVLLEDGTTASMTLRYIYGTGAVLQLIDSSVQDASQLTVRVLENITFPPTLQVAPIYIEQVSIFNLSSLEILLPSNMSWGEGSSAPTFVAIYLANLSIANRSSVVLAAPHGQGALLRWPFQALLVLNTNISNSSEMALSALTLNVSGNVVYAAAYFLETRVVESSVLSFSGVLAVDAFPVPAVNRIVLSGITAATSSHVSFVNVSCAESAPAYYCIQIDRVVSNHSRLTIASGTALSLLISASTFVDGFVDLSHNSGRTANATLRSCSLRVSTLERQRLYFINVGNLPNLTFSKTPIVVTLDTVVAVVPWTGLPTAAAPWVSVVLLNTTSHQLTVVMVVEQLQLLGSVSFVDATSLSNSVEAALSVVILRCSWWGRHVFTGALEPVSLALRGQVFRGPRSAVAPTTSVTASYSSSIYPTSALCSSRYGGYGAKLAGVSWSDTLSGQSTSSKSSLSRTVTELPMTASDRIAATLTTTHSEHFTQTYSLLLRSFTPTLTNTPRTRSTTLQLSASVLQDSASLTMIPFTLTLSRMTLSKSCVEQQTLTSTHWGASTQLLVPTTTLTIPVERQLSSGQSVSALAIARPLAGAIAGSLTLAGSVLIRSSLSLQFAQCASDDPGTSSSLSTALIGSSSSNLFQIHIGSDDNTAGYGYRGALVSSLILVLGSAVLILVAALIKYRVGKHPRQPSDSFWQTVAAESGLPGWWLAGPCAMAVAPMLSAAVSLASVSPWAAGTGAGDGVLVAVSLLLGSVLVTWCSKVLMRPRNGGWFTAVAHGPAHQLQRAPRAVLWLLGGAYAWAPEPRLRTAANRRFVPAYGSLFTSMWPHRHWWFLVDICTSIVVGLLAALPSLVVHRNDAATLVPAVCTAALHTSTAVQIMFMVAYIALRPVAIRWEHAGSLLSVLLGALGALLTSLSAAGVEGLDSVSEGVGVAQIVVAILIVVLAFAEDGFALLTSQQLRWRRHQQNAIPHDVAVCRGILGSRMDASWRTEKDEPYKVLEYLLLMIAEAQLRKMKQ</sequence>
<reference evidence="4" key="1">
    <citation type="submission" date="2015-09" db="EMBL/GenBank/DDBJ databases">
        <authorList>
            <consortium name="Pathogen Informatics"/>
        </authorList>
    </citation>
    <scope>NUCLEOTIDE SEQUENCE [LARGE SCALE GENOMIC DNA]</scope>
    <source>
        <strain evidence="4">Lake Konstanz</strain>
    </source>
</reference>
<feature type="transmembrane region" description="Helical" evidence="1">
    <location>
        <begin position="1221"/>
        <end position="1244"/>
    </location>
</feature>
<feature type="transmembrane region" description="Helical" evidence="1">
    <location>
        <begin position="409"/>
        <end position="429"/>
    </location>
</feature>
<feature type="transmembrane region" description="Helical" evidence="1">
    <location>
        <begin position="1256"/>
        <end position="1273"/>
    </location>
</feature>
<feature type="chain" id="PRO_5006622305" evidence="2">
    <location>
        <begin position="24"/>
        <end position="1531"/>
    </location>
</feature>
<feature type="transmembrane region" description="Helical" evidence="1">
    <location>
        <begin position="187"/>
        <end position="207"/>
    </location>
</feature>
<keyword evidence="1" id="KW-0812">Transmembrane</keyword>
<feature type="transmembrane region" description="Helical" evidence="1">
    <location>
        <begin position="1172"/>
        <end position="1193"/>
    </location>
</feature>
<feature type="transmembrane region" description="Helical" evidence="1">
    <location>
        <begin position="1414"/>
        <end position="1435"/>
    </location>
</feature>
<dbReference type="VEuPathDB" id="TriTrypDB:BSAL_27505"/>
<evidence type="ECO:0000256" key="2">
    <source>
        <dbReference type="SAM" id="SignalP"/>
    </source>
</evidence>
<feature type="transmembrane region" description="Helical" evidence="1">
    <location>
        <begin position="316"/>
        <end position="340"/>
    </location>
</feature>
<evidence type="ECO:0000313" key="3">
    <source>
        <dbReference type="EMBL" id="CUG90555.1"/>
    </source>
</evidence>
<dbReference type="Proteomes" id="UP000051952">
    <property type="component" value="Unassembled WGS sequence"/>
</dbReference>
<feature type="transmembrane region" description="Helical" evidence="1">
    <location>
        <begin position="349"/>
        <end position="370"/>
    </location>
</feature>
<feature type="transmembrane region" description="Helical" evidence="1">
    <location>
        <begin position="1447"/>
        <end position="1469"/>
    </location>
</feature>
<protein>
    <submittedName>
        <fullName evidence="3">Membrane-associated protein, putative</fullName>
    </submittedName>
</protein>
<organism evidence="3 4">
    <name type="scientific">Bodo saltans</name>
    <name type="common">Flagellated protozoan</name>
    <dbReference type="NCBI Taxonomy" id="75058"/>
    <lineage>
        <taxon>Eukaryota</taxon>
        <taxon>Discoba</taxon>
        <taxon>Euglenozoa</taxon>
        <taxon>Kinetoplastea</taxon>
        <taxon>Metakinetoplastina</taxon>
        <taxon>Eubodonida</taxon>
        <taxon>Bodonidae</taxon>
        <taxon>Bodo</taxon>
    </lineage>
</organism>
<keyword evidence="1" id="KW-1133">Transmembrane helix</keyword>
<name>A0A0S4JGD8_BODSA</name>
<feature type="transmembrane region" description="Helical" evidence="1">
    <location>
        <begin position="130"/>
        <end position="152"/>
    </location>
</feature>
<keyword evidence="4" id="KW-1185">Reference proteome</keyword>